<proteinExistence type="predicted"/>
<dbReference type="EMBL" id="DXBR01000109">
    <property type="protein sequence ID" value="HIZ40614.1"/>
    <property type="molecule type" value="Genomic_DNA"/>
</dbReference>
<reference evidence="3" key="1">
    <citation type="journal article" date="2021" name="PeerJ">
        <title>Extensive microbial diversity within the chicken gut microbiome revealed by metagenomics and culture.</title>
        <authorList>
            <person name="Gilroy R."/>
            <person name="Ravi A."/>
            <person name="Getino M."/>
            <person name="Pursley I."/>
            <person name="Horton D.L."/>
            <person name="Alikhan N.F."/>
            <person name="Baker D."/>
            <person name="Gharbi K."/>
            <person name="Hall N."/>
            <person name="Watson M."/>
            <person name="Adriaenssens E.M."/>
            <person name="Foster-Nyarko E."/>
            <person name="Jarju S."/>
            <person name="Secka A."/>
            <person name="Antonio M."/>
            <person name="Oren A."/>
            <person name="Chaudhuri R.R."/>
            <person name="La Ragione R."/>
            <person name="Hildebrand F."/>
            <person name="Pallen M.J."/>
        </authorList>
    </citation>
    <scope>NUCLEOTIDE SEQUENCE</scope>
    <source>
        <strain evidence="3">CHK179-28034</strain>
    </source>
</reference>
<protein>
    <submittedName>
        <fullName evidence="3">Uncharacterized protein</fullName>
    </submittedName>
</protein>
<dbReference type="AlphaFoldDB" id="A0A9D2J9I8"/>
<evidence type="ECO:0000256" key="1">
    <source>
        <dbReference type="SAM" id="MobiDB-lite"/>
    </source>
</evidence>
<feature type="region of interest" description="Disordered" evidence="1">
    <location>
        <begin position="226"/>
        <end position="255"/>
    </location>
</feature>
<organism evidence="3 4">
    <name type="scientific">Candidatus Anaerobutyricum stercoris</name>
    <dbReference type="NCBI Taxonomy" id="2838457"/>
    <lineage>
        <taxon>Bacteria</taxon>
        <taxon>Bacillati</taxon>
        <taxon>Bacillota</taxon>
        <taxon>Clostridia</taxon>
        <taxon>Lachnospirales</taxon>
        <taxon>Lachnospiraceae</taxon>
        <taxon>Anaerobutyricum</taxon>
    </lineage>
</organism>
<name>A0A9D2J9I8_9FIRM</name>
<feature type="chain" id="PRO_5039417077" evidence="2">
    <location>
        <begin position="23"/>
        <end position="346"/>
    </location>
</feature>
<feature type="signal peptide" evidence="2">
    <location>
        <begin position="1"/>
        <end position="22"/>
    </location>
</feature>
<evidence type="ECO:0000256" key="2">
    <source>
        <dbReference type="SAM" id="SignalP"/>
    </source>
</evidence>
<comment type="caution">
    <text evidence="3">The sequence shown here is derived from an EMBL/GenBank/DDBJ whole genome shotgun (WGS) entry which is preliminary data.</text>
</comment>
<feature type="compositionally biased region" description="Basic and acidic residues" evidence="1">
    <location>
        <begin position="226"/>
        <end position="247"/>
    </location>
</feature>
<keyword evidence="2" id="KW-0732">Signal</keyword>
<feature type="region of interest" description="Disordered" evidence="1">
    <location>
        <begin position="304"/>
        <end position="346"/>
    </location>
</feature>
<dbReference type="PROSITE" id="PS51257">
    <property type="entry name" value="PROKAR_LIPOPROTEIN"/>
    <property type="match status" value="1"/>
</dbReference>
<accession>A0A9D2J9I8</accession>
<gene>
    <name evidence="3" type="ORF">H9968_11990</name>
</gene>
<sequence length="346" mass="39897">MRISFRKTVLLAVFCASSLCLLTGCEPSERKVLSSSYYKELQQENQKLEKQVEKLQEEAADNSPTVDEERAVDYLDKIARDNLVRLEVGYADNMDGSEFVDNEAAFTFATLLAKRADLTQKYTPEEVEEMYGPGYEYILYDEDNAVYEVYVYGGNYVVFTDLPNNVYYVYNASALGDAFLHYRNGYPNSSLLHRLADSALIIDEAGMFYENETAFAAANSIDQMEKERSSRREARRTWRQEEREESGTGRPKPVTYTFYHHGNTMVLTMFDSFYYIENMDGKRTWYRAAEEDVNQLKDIFTQASAQMQEEINEGSQNSQEEETEEEPSHSSEIEEESDVSSLDEEE</sequence>
<evidence type="ECO:0000313" key="3">
    <source>
        <dbReference type="EMBL" id="HIZ40614.1"/>
    </source>
</evidence>
<reference evidence="3" key="2">
    <citation type="submission" date="2021-04" db="EMBL/GenBank/DDBJ databases">
        <authorList>
            <person name="Gilroy R."/>
        </authorList>
    </citation>
    <scope>NUCLEOTIDE SEQUENCE</scope>
    <source>
        <strain evidence="3">CHK179-28034</strain>
    </source>
</reference>
<dbReference type="Proteomes" id="UP000824049">
    <property type="component" value="Unassembled WGS sequence"/>
</dbReference>
<evidence type="ECO:0000313" key="4">
    <source>
        <dbReference type="Proteomes" id="UP000824049"/>
    </source>
</evidence>
<feature type="compositionally biased region" description="Acidic residues" evidence="1">
    <location>
        <begin position="333"/>
        <end position="346"/>
    </location>
</feature>